<dbReference type="InterPro" id="IPR036390">
    <property type="entry name" value="WH_DNA-bd_sf"/>
</dbReference>
<dbReference type="STRING" id="112498.A0A2D3V9F8"/>
<dbReference type="SUPFAM" id="SSF46785">
    <property type="entry name" value="Winged helix' DNA-binding domain"/>
    <property type="match status" value="1"/>
</dbReference>
<dbReference type="Proteomes" id="UP000225277">
    <property type="component" value="Unassembled WGS sequence"/>
</dbReference>
<proteinExistence type="inferred from homology"/>
<evidence type="ECO:0000256" key="1">
    <source>
        <dbReference type="ARBA" id="ARBA00004123"/>
    </source>
</evidence>
<dbReference type="Pfam" id="PF05158">
    <property type="entry name" value="RNA_pol_Rpc34"/>
    <property type="match status" value="1"/>
</dbReference>
<evidence type="ECO:0000313" key="9">
    <source>
        <dbReference type="Proteomes" id="UP000225277"/>
    </source>
</evidence>
<evidence type="ECO:0000256" key="7">
    <source>
        <dbReference type="SAM" id="MobiDB-lite"/>
    </source>
</evidence>
<dbReference type="Gene3D" id="1.10.10.10">
    <property type="entry name" value="Winged helix-like DNA-binding domain superfamily/Winged helix DNA-binding domain"/>
    <property type="match status" value="1"/>
</dbReference>
<dbReference type="GO" id="GO:0005666">
    <property type="term" value="C:RNA polymerase III complex"/>
    <property type="evidence" value="ECO:0007669"/>
    <property type="project" value="UniProtKB-UniRule"/>
</dbReference>
<dbReference type="InterPro" id="IPR036388">
    <property type="entry name" value="WH-like_DNA-bd_sf"/>
</dbReference>
<organism evidence="8 9">
    <name type="scientific">Ramularia collo-cygni</name>
    <dbReference type="NCBI Taxonomy" id="112498"/>
    <lineage>
        <taxon>Eukaryota</taxon>
        <taxon>Fungi</taxon>
        <taxon>Dikarya</taxon>
        <taxon>Ascomycota</taxon>
        <taxon>Pezizomycotina</taxon>
        <taxon>Dothideomycetes</taxon>
        <taxon>Dothideomycetidae</taxon>
        <taxon>Mycosphaerellales</taxon>
        <taxon>Mycosphaerellaceae</taxon>
        <taxon>Ramularia</taxon>
    </lineage>
</organism>
<gene>
    <name evidence="8" type="ORF">RCC_07949</name>
</gene>
<name>A0A2D3V9F8_9PEZI</name>
<sequence length="395" mass="43819">MSTDKDAVANASDALYIKVSAASTDKDGIRSITFAQDELLKIGEIESTRDLIPLIQYLTNNGLFRTVRWQGKLGWTARPREAAKQIIALDRDEKTIYEIVEESHTAGIWTRDIKKKTNVAPNVVGRALTKMEKGNLIKSIKSIKAPAQRTYMLAHLIPNEDVTGNSFFDGGDLDESFRDELMNLIVFWVRMQSWVENAKKKKVRAKPELEEGANDAIVIGDDENTGGGGGGKKRKRDEDSDDENDPLNAFVKPKFHSTAVTLDPDAHYSQLIYRSGTHSYPTATAIHQFLTSSDAIKPTKAASLTVPEIQGCIDVLVWDDKLERIQNSDGIEWGYRTVRGVTFKPPGATFDLEDMGRGNALTDAPCGRCPVFDVCSDDGPINATECVYFDQWLKA</sequence>
<dbReference type="EMBL" id="FJUY01000013">
    <property type="protein sequence ID" value="CZT22080.1"/>
    <property type="molecule type" value="Genomic_DNA"/>
</dbReference>
<keyword evidence="9" id="KW-1185">Reference proteome</keyword>
<keyword evidence="4 6" id="KW-0804">Transcription</keyword>
<keyword evidence="5 6" id="KW-0539">Nucleus</keyword>
<evidence type="ECO:0000256" key="2">
    <source>
        <dbReference type="ARBA" id="ARBA00011038"/>
    </source>
</evidence>
<dbReference type="RefSeq" id="XP_023628969.1">
    <property type="nucleotide sequence ID" value="XM_023773201.1"/>
</dbReference>
<keyword evidence="3 6" id="KW-0240">DNA-directed RNA polymerase</keyword>
<evidence type="ECO:0000256" key="6">
    <source>
        <dbReference type="PIRNR" id="PIRNR028763"/>
    </source>
</evidence>
<accession>A0A2D3V9F8</accession>
<evidence type="ECO:0000256" key="3">
    <source>
        <dbReference type="ARBA" id="ARBA00022478"/>
    </source>
</evidence>
<dbReference type="InterPro" id="IPR007832">
    <property type="entry name" value="RNA_pol_Rpc34"/>
</dbReference>
<reference evidence="8 9" key="1">
    <citation type="submission" date="2016-03" db="EMBL/GenBank/DDBJ databases">
        <authorList>
            <person name="Ploux O."/>
        </authorList>
    </citation>
    <scope>NUCLEOTIDE SEQUENCE [LARGE SCALE GENOMIC DNA]</scope>
    <source>
        <strain evidence="8 9">URUG2</strain>
    </source>
</reference>
<evidence type="ECO:0000256" key="4">
    <source>
        <dbReference type="ARBA" id="ARBA00023163"/>
    </source>
</evidence>
<evidence type="ECO:0000313" key="8">
    <source>
        <dbReference type="EMBL" id="CZT22080.1"/>
    </source>
</evidence>
<dbReference type="GeneID" id="35603051"/>
<dbReference type="PANTHER" id="PTHR12780">
    <property type="entry name" value="RNA POLYMERASE III DNA DIRECTED , 39KD SUBUNIT-RELATED"/>
    <property type="match status" value="1"/>
</dbReference>
<protein>
    <recommendedName>
        <fullName evidence="6">DNA-directed RNA polymerase III subunit RPC6</fullName>
        <shortName evidence="6">RNA polymerase III subunit C6</shortName>
    </recommendedName>
</protein>
<dbReference type="FunFam" id="1.10.10.10:FF:000116">
    <property type="entry name" value="DNA-directed RNA polymerase III subunit RPC6"/>
    <property type="match status" value="1"/>
</dbReference>
<dbReference type="GO" id="GO:0005654">
    <property type="term" value="C:nucleoplasm"/>
    <property type="evidence" value="ECO:0007669"/>
    <property type="project" value="UniProtKB-ARBA"/>
</dbReference>
<dbReference type="PIRSF" id="PIRSF028763">
    <property type="entry name" value="RNA_pol_Rpc34"/>
    <property type="match status" value="1"/>
</dbReference>
<comment type="subcellular location">
    <subcellularLocation>
        <location evidence="1 6">Nucleus</location>
    </subcellularLocation>
</comment>
<dbReference type="InterPro" id="IPR016049">
    <property type="entry name" value="RNA_pol_Rpc34-like"/>
</dbReference>
<dbReference type="GO" id="GO:0006383">
    <property type="term" value="P:transcription by RNA polymerase III"/>
    <property type="evidence" value="ECO:0007669"/>
    <property type="project" value="UniProtKB-UniRule"/>
</dbReference>
<dbReference type="OrthoDB" id="613763at2759"/>
<dbReference type="AlphaFoldDB" id="A0A2D3V9F8"/>
<comment type="similarity">
    <text evidence="2 6">Belongs to the eukaryotic RPC34/RPC39 RNA polymerase subunit family.</text>
</comment>
<feature type="region of interest" description="Disordered" evidence="7">
    <location>
        <begin position="214"/>
        <end position="248"/>
    </location>
</feature>
<dbReference type="GO" id="GO:0005737">
    <property type="term" value="C:cytoplasm"/>
    <property type="evidence" value="ECO:0007669"/>
    <property type="project" value="UniProtKB-ARBA"/>
</dbReference>
<comment type="function">
    <text evidence="6">DNA-dependent RNA polymerase catalyzes the transcription of DNA into RNA using the four ribonucleoside triphosphates as substrates. Specific peripheric component of RNA polymerase III which synthesizes small RNAs, such as 5S rRNA and tRNAs.</text>
</comment>
<evidence type="ECO:0000256" key="5">
    <source>
        <dbReference type="ARBA" id="ARBA00023242"/>
    </source>
</evidence>